<organism evidence="1 2">
    <name type="scientific">Smallanthus sonchifolius</name>
    <dbReference type="NCBI Taxonomy" id="185202"/>
    <lineage>
        <taxon>Eukaryota</taxon>
        <taxon>Viridiplantae</taxon>
        <taxon>Streptophyta</taxon>
        <taxon>Embryophyta</taxon>
        <taxon>Tracheophyta</taxon>
        <taxon>Spermatophyta</taxon>
        <taxon>Magnoliopsida</taxon>
        <taxon>eudicotyledons</taxon>
        <taxon>Gunneridae</taxon>
        <taxon>Pentapetalae</taxon>
        <taxon>asterids</taxon>
        <taxon>campanulids</taxon>
        <taxon>Asterales</taxon>
        <taxon>Asteraceae</taxon>
        <taxon>Asteroideae</taxon>
        <taxon>Heliantheae alliance</taxon>
        <taxon>Millerieae</taxon>
        <taxon>Smallanthus</taxon>
    </lineage>
</organism>
<comment type="caution">
    <text evidence="1">The sequence shown here is derived from an EMBL/GenBank/DDBJ whole genome shotgun (WGS) entry which is preliminary data.</text>
</comment>
<keyword evidence="2" id="KW-1185">Reference proteome</keyword>
<dbReference type="EMBL" id="CM042043">
    <property type="protein sequence ID" value="KAI3694552.1"/>
    <property type="molecule type" value="Genomic_DNA"/>
</dbReference>
<protein>
    <submittedName>
        <fullName evidence="1">Uncharacterized protein</fullName>
    </submittedName>
</protein>
<evidence type="ECO:0000313" key="1">
    <source>
        <dbReference type="EMBL" id="KAI3694552.1"/>
    </source>
</evidence>
<name>A0ACB8Z987_9ASTR</name>
<sequence length="77" mass="8759">MYKVVRRGSKIPGINLVVLRPLVRIVIVVRATEGLEIDREPNVSNRSTFLRNRQTSLCACVISKWVTCSSKTTRLFL</sequence>
<proteinExistence type="predicted"/>
<dbReference type="Proteomes" id="UP001056120">
    <property type="component" value="Linkage Group LG26"/>
</dbReference>
<reference evidence="2" key="1">
    <citation type="journal article" date="2022" name="Mol. Ecol. Resour.">
        <title>The genomes of chicory, endive, great burdock and yacon provide insights into Asteraceae palaeo-polyploidization history and plant inulin production.</title>
        <authorList>
            <person name="Fan W."/>
            <person name="Wang S."/>
            <person name="Wang H."/>
            <person name="Wang A."/>
            <person name="Jiang F."/>
            <person name="Liu H."/>
            <person name="Zhao H."/>
            <person name="Xu D."/>
            <person name="Zhang Y."/>
        </authorList>
    </citation>
    <scope>NUCLEOTIDE SEQUENCE [LARGE SCALE GENOMIC DNA]</scope>
    <source>
        <strain evidence="2">cv. Yunnan</strain>
    </source>
</reference>
<reference evidence="1 2" key="2">
    <citation type="journal article" date="2022" name="Mol. Ecol. Resour.">
        <title>The genomes of chicory, endive, great burdock and yacon provide insights into Asteraceae paleo-polyploidization history and plant inulin production.</title>
        <authorList>
            <person name="Fan W."/>
            <person name="Wang S."/>
            <person name="Wang H."/>
            <person name="Wang A."/>
            <person name="Jiang F."/>
            <person name="Liu H."/>
            <person name="Zhao H."/>
            <person name="Xu D."/>
            <person name="Zhang Y."/>
        </authorList>
    </citation>
    <scope>NUCLEOTIDE SEQUENCE [LARGE SCALE GENOMIC DNA]</scope>
    <source>
        <strain evidence="2">cv. Yunnan</strain>
        <tissue evidence="1">Leaves</tissue>
    </source>
</reference>
<accession>A0ACB8Z987</accession>
<evidence type="ECO:0000313" key="2">
    <source>
        <dbReference type="Proteomes" id="UP001056120"/>
    </source>
</evidence>
<gene>
    <name evidence="1" type="ORF">L1987_77519</name>
</gene>